<name>A0A1Q9CV61_SYMMI</name>
<feature type="transmembrane region" description="Helical" evidence="1">
    <location>
        <begin position="356"/>
        <end position="377"/>
    </location>
</feature>
<protein>
    <recommendedName>
        <fullName evidence="2">CHAT domain-containing protein</fullName>
    </recommendedName>
</protein>
<sequence length="448" mass="49624">MVFLWMCVQGVDSTLVRVGFRLRSLKHSRASSAVAQRRYSSPLYTKINQFPQLNVHKVATYKSLENAMQMRPAPSVLHLSCHSVPLQVGGSVRHFLLLEDEKGCGHLLDAQGLQQMGGWENLGLLVLLACNSVAIARELPCRAICCTNKVSDSAVRDFCQSFYLHLFTGRSVREAWNKGRNALRNHADTGLRAEAGLEKGVKADFEEDDRASKIAFPANLEQVDKHLVTPLARPWDLEERDLLLVETLLDAVLLVLILYLILACMILAAKRADVAEGQSEFAHELGELQVLHCPLSTEVTEADVRAAVDDPFAWGQLLRFGWFVLRPLGNLALLIYTAATLARWQPHKPWDLERHIVICGKGLAAMVSLSLLLAFVLKSAVLSLSKFPDTLLATTAVCRLASSLSSLRLLTLADPVATWTWTKQVLMKNPGMIKLQAMPLPAVCSYWG</sequence>
<feature type="transmembrane region" description="Helical" evidence="1">
    <location>
        <begin position="320"/>
        <end position="344"/>
    </location>
</feature>
<keyword evidence="4" id="KW-1185">Reference proteome</keyword>
<dbReference type="InterPro" id="IPR024983">
    <property type="entry name" value="CHAT_dom"/>
</dbReference>
<accession>A0A1Q9CV61</accession>
<reference evidence="3 4" key="1">
    <citation type="submission" date="2016-02" db="EMBL/GenBank/DDBJ databases">
        <title>Genome analysis of coral dinoflagellate symbionts highlights evolutionary adaptations to a symbiotic lifestyle.</title>
        <authorList>
            <person name="Aranda M."/>
            <person name="Li Y."/>
            <person name="Liew Y.J."/>
            <person name="Baumgarten S."/>
            <person name="Simakov O."/>
            <person name="Wilson M."/>
            <person name="Piel J."/>
            <person name="Ashoor H."/>
            <person name="Bougouffa S."/>
            <person name="Bajic V.B."/>
            <person name="Ryu T."/>
            <person name="Ravasi T."/>
            <person name="Bayer T."/>
            <person name="Micklem G."/>
            <person name="Kim H."/>
            <person name="Bhak J."/>
            <person name="Lajeunesse T.C."/>
            <person name="Voolstra C.R."/>
        </authorList>
    </citation>
    <scope>NUCLEOTIDE SEQUENCE [LARGE SCALE GENOMIC DNA]</scope>
    <source>
        <strain evidence="3 4">CCMP2467</strain>
    </source>
</reference>
<proteinExistence type="predicted"/>
<dbReference type="AlphaFoldDB" id="A0A1Q9CV61"/>
<dbReference type="EMBL" id="LSRX01000899">
    <property type="protein sequence ID" value="OLP86800.1"/>
    <property type="molecule type" value="Genomic_DNA"/>
</dbReference>
<evidence type="ECO:0000256" key="1">
    <source>
        <dbReference type="SAM" id="Phobius"/>
    </source>
</evidence>
<evidence type="ECO:0000259" key="2">
    <source>
        <dbReference type="Pfam" id="PF12770"/>
    </source>
</evidence>
<organism evidence="3 4">
    <name type="scientific">Symbiodinium microadriaticum</name>
    <name type="common">Dinoflagellate</name>
    <name type="synonym">Zooxanthella microadriatica</name>
    <dbReference type="NCBI Taxonomy" id="2951"/>
    <lineage>
        <taxon>Eukaryota</taxon>
        <taxon>Sar</taxon>
        <taxon>Alveolata</taxon>
        <taxon>Dinophyceae</taxon>
        <taxon>Suessiales</taxon>
        <taxon>Symbiodiniaceae</taxon>
        <taxon>Symbiodinium</taxon>
    </lineage>
</organism>
<keyword evidence="1" id="KW-0472">Membrane</keyword>
<keyword evidence="1" id="KW-0812">Transmembrane</keyword>
<keyword evidence="1" id="KW-1133">Transmembrane helix</keyword>
<comment type="caution">
    <text evidence="3">The sequence shown here is derived from an EMBL/GenBank/DDBJ whole genome shotgun (WGS) entry which is preliminary data.</text>
</comment>
<dbReference type="Pfam" id="PF12770">
    <property type="entry name" value="CHAT"/>
    <property type="match status" value="1"/>
</dbReference>
<evidence type="ECO:0000313" key="3">
    <source>
        <dbReference type="EMBL" id="OLP86800.1"/>
    </source>
</evidence>
<dbReference type="Proteomes" id="UP000186817">
    <property type="component" value="Unassembled WGS sequence"/>
</dbReference>
<feature type="domain" description="CHAT" evidence="2">
    <location>
        <begin position="52"/>
        <end position="186"/>
    </location>
</feature>
<evidence type="ECO:0000313" key="4">
    <source>
        <dbReference type="Proteomes" id="UP000186817"/>
    </source>
</evidence>
<gene>
    <name evidence="3" type="ORF">AK812_SmicGene32056</name>
</gene>
<feature type="transmembrane region" description="Helical" evidence="1">
    <location>
        <begin position="248"/>
        <end position="269"/>
    </location>
</feature>
<dbReference type="OrthoDB" id="10382073at2759"/>